<dbReference type="EC" id="4.98.1.1" evidence="8"/>
<dbReference type="InterPro" id="IPR001015">
    <property type="entry name" value="Ferrochelatase"/>
</dbReference>
<dbReference type="PANTHER" id="PTHR11108">
    <property type="entry name" value="FERROCHELATASE"/>
    <property type="match status" value="1"/>
</dbReference>
<evidence type="ECO:0000256" key="2">
    <source>
        <dbReference type="ARBA" id="ARBA00007718"/>
    </source>
</evidence>
<dbReference type="SUPFAM" id="SSF53800">
    <property type="entry name" value="Chelatase"/>
    <property type="match status" value="1"/>
</dbReference>
<keyword evidence="8" id="KW-0472">Membrane</keyword>
<comment type="caution">
    <text evidence="9">The sequence shown here is derived from an EMBL/GenBank/DDBJ whole genome shotgun (WGS) entry which is preliminary data.</text>
</comment>
<dbReference type="Pfam" id="PF00762">
    <property type="entry name" value="Ferrochelatase"/>
    <property type="match status" value="2"/>
</dbReference>
<evidence type="ECO:0000313" key="9">
    <source>
        <dbReference type="EMBL" id="CAK1549496.1"/>
    </source>
</evidence>
<dbReference type="Gene3D" id="3.40.50.1400">
    <property type="match status" value="2"/>
</dbReference>
<sequence>MISSICRNAKTLPQFASSVRCASQLQKPKTAIVMLNMGGPQTTDQVGDYLHRIMTDRDMIQLPVQSKLGPWIASRRTEEVKKKYQEIGGGSPIYRWTDLQGKLLTEALDQMLPASAPHKHYIAFRYVPPFTEDALQQMEADGVERAVIFSQYPQYSCATTGSSLNAIADFYKNRKQPNIKFSLIERWGSNPLLATVFAERIKEKLKLFDGNVRDQVLIMFTAHSLPLKAVSRGDTYPHEVSASVAATMSKLQTMPLSPTRKKGIKHMILVPIAFVNEHIETLHELDIEYCDEVAKEAGITQIERAATPNDHPTFIAAMADVVAHHLNSGPSVSRQFLSRCPHCVSARCQSSKEFYKKLCNFMDQTKEATA</sequence>
<dbReference type="InterPro" id="IPR033644">
    <property type="entry name" value="Ferrochelatase_C"/>
</dbReference>
<comment type="catalytic activity">
    <reaction evidence="7">
        <text>heme b + 2 H(+) = protoporphyrin IX + Fe(2+)</text>
        <dbReference type="Rhea" id="RHEA:22584"/>
        <dbReference type="ChEBI" id="CHEBI:15378"/>
        <dbReference type="ChEBI" id="CHEBI:29033"/>
        <dbReference type="ChEBI" id="CHEBI:57306"/>
        <dbReference type="ChEBI" id="CHEBI:60344"/>
        <dbReference type="EC" id="4.98.1.1"/>
    </reaction>
    <physiologicalReaction direction="right-to-left" evidence="7">
        <dbReference type="Rhea" id="RHEA:22586"/>
    </physiologicalReaction>
</comment>
<keyword evidence="10" id="KW-1185">Reference proteome</keyword>
<dbReference type="PANTHER" id="PTHR11108:SF1">
    <property type="entry name" value="FERROCHELATASE, MITOCHONDRIAL"/>
    <property type="match status" value="1"/>
</dbReference>
<evidence type="ECO:0000256" key="7">
    <source>
        <dbReference type="ARBA" id="ARBA00049915"/>
    </source>
</evidence>
<dbReference type="AlphaFoldDB" id="A0AAV1JKP7"/>
<name>A0AAV1JKP7_9NEOP</name>
<evidence type="ECO:0000256" key="3">
    <source>
        <dbReference type="ARBA" id="ARBA00023004"/>
    </source>
</evidence>
<dbReference type="InterPro" id="IPR019772">
    <property type="entry name" value="Ferrochelatase_AS"/>
</dbReference>
<comment type="similarity">
    <text evidence="2 8">Belongs to the ferrochelatase family.</text>
</comment>
<evidence type="ECO:0000256" key="5">
    <source>
        <dbReference type="ARBA" id="ARBA00023239"/>
    </source>
</evidence>
<dbReference type="GO" id="GO:0005743">
    <property type="term" value="C:mitochondrial inner membrane"/>
    <property type="evidence" value="ECO:0007669"/>
    <property type="project" value="UniProtKB-SubCell"/>
</dbReference>
<evidence type="ECO:0000256" key="1">
    <source>
        <dbReference type="ARBA" id="ARBA00004943"/>
    </source>
</evidence>
<keyword evidence="5 8" id="KW-0456">Lyase</keyword>
<dbReference type="HAMAP" id="MF_00323">
    <property type="entry name" value="Ferrochelatase"/>
    <property type="match status" value="1"/>
</dbReference>
<dbReference type="Proteomes" id="UP001497472">
    <property type="component" value="Unassembled WGS sequence"/>
</dbReference>
<accession>A0AAV1JKP7</accession>
<organism evidence="9 10">
    <name type="scientific">Leptosia nina</name>
    <dbReference type="NCBI Taxonomy" id="320188"/>
    <lineage>
        <taxon>Eukaryota</taxon>
        <taxon>Metazoa</taxon>
        <taxon>Ecdysozoa</taxon>
        <taxon>Arthropoda</taxon>
        <taxon>Hexapoda</taxon>
        <taxon>Insecta</taxon>
        <taxon>Pterygota</taxon>
        <taxon>Neoptera</taxon>
        <taxon>Endopterygota</taxon>
        <taxon>Lepidoptera</taxon>
        <taxon>Glossata</taxon>
        <taxon>Ditrysia</taxon>
        <taxon>Papilionoidea</taxon>
        <taxon>Pieridae</taxon>
        <taxon>Pierinae</taxon>
        <taxon>Leptosia</taxon>
    </lineage>
</organism>
<keyword evidence="8" id="KW-0496">Mitochondrion</keyword>
<comment type="function">
    <text evidence="8">Catalyzes the ferrous insertion into protoporphyrin IX.</text>
</comment>
<comment type="subcellular location">
    <subcellularLocation>
        <location evidence="8">Mitochondrion inner membrane</location>
    </subcellularLocation>
</comment>
<comment type="pathway">
    <text evidence="1 8">Porphyrin-containing compound metabolism; protoheme biosynthesis; protoheme from protoporphyrin-IX: step 1/1.</text>
</comment>
<evidence type="ECO:0000256" key="4">
    <source>
        <dbReference type="ARBA" id="ARBA00023133"/>
    </source>
</evidence>
<protein>
    <recommendedName>
        <fullName evidence="8">Ferrochelatase</fullName>
        <ecNumber evidence="8">4.98.1.1</ecNumber>
    </recommendedName>
</protein>
<proteinExistence type="inferred from homology"/>
<evidence type="ECO:0000256" key="8">
    <source>
        <dbReference type="RuleBase" id="RU000607"/>
    </source>
</evidence>
<gene>
    <name evidence="9" type="ORF">LNINA_LOCUS8789</name>
</gene>
<evidence type="ECO:0000313" key="10">
    <source>
        <dbReference type="Proteomes" id="UP001497472"/>
    </source>
</evidence>
<dbReference type="EMBL" id="CAVLEF010000030">
    <property type="protein sequence ID" value="CAK1549496.1"/>
    <property type="molecule type" value="Genomic_DNA"/>
</dbReference>
<reference evidence="9 10" key="1">
    <citation type="submission" date="2023-11" db="EMBL/GenBank/DDBJ databases">
        <authorList>
            <person name="Okamura Y."/>
        </authorList>
    </citation>
    <scope>NUCLEOTIDE SEQUENCE [LARGE SCALE GENOMIC DNA]</scope>
</reference>
<dbReference type="PROSITE" id="PS00534">
    <property type="entry name" value="FERROCHELATASE"/>
    <property type="match status" value="1"/>
</dbReference>
<dbReference type="CDD" id="cd03411">
    <property type="entry name" value="Ferrochelatase_N"/>
    <property type="match status" value="1"/>
</dbReference>
<dbReference type="NCBIfam" id="TIGR00109">
    <property type="entry name" value="hemH"/>
    <property type="match status" value="1"/>
</dbReference>
<keyword evidence="4 8" id="KW-0350">Heme biosynthesis</keyword>
<keyword evidence="6 8" id="KW-0627">Porphyrin biosynthesis</keyword>
<dbReference type="CDD" id="cd00419">
    <property type="entry name" value="Ferrochelatase_C"/>
    <property type="match status" value="1"/>
</dbReference>
<keyword evidence="3 8" id="KW-0408">Iron</keyword>
<dbReference type="InterPro" id="IPR033659">
    <property type="entry name" value="Ferrochelatase_N"/>
</dbReference>
<dbReference type="GO" id="GO:0004325">
    <property type="term" value="F:ferrochelatase activity"/>
    <property type="evidence" value="ECO:0007669"/>
    <property type="project" value="UniProtKB-UniRule"/>
</dbReference>
<dbReference type="GO" id="GO:0006783">
    <property type="term" value="P:heme biosynthetic process"/>
    <property type="evidence" value="ECO:0007669"/>
    <property type="project" value="UniProtKB-UniRule"/>
</dbReference>
<keyword evidence="8" id="KW-0999">Mitochondrion inner membrane</keyword>
<evidence type="ECO:0000256" key="6">
    <source>
        <dbReference type="ARBA" id="ARBA00023244"/>
    </source>
</evidence>